<evidence type="ECO:0000256" key="1">
    <source>
        <dbReference type="ARBA" id="ARBA00004571"/>
    </source>
</evidence>
<organism evidence="17 18">
    <name type="scientific">Sphingomonas oligophenolica</name>
    <dbReference type="NCBI Taxonomy" id="301154"/>
    <lineage>
        <taxon>Bacteria</taxon>
        <taxon>Pseudomonadati</taxon>
        <taxon>Pseudomonadota</taxon>
        <taxon>Alphaproteobacteria</taxon>
        <taxon>Sphingomonadales</taxon>
        <taxon>Sphingomonadaceae</taxon>
        <taxon>Sphingomonas</taxon>
    </lineage>
</organism>
<feature type="compositionally biased region" description="Pro residues" evidence="13">
    <location>
        <begin position="33"/>
        <end position="43"/>
    </location>
</feature>
<evidence type="ECO:0000256" key="8">
    <source>
        <dbReference type="ARBA" id="ARBA00023077"/>
    </source>
</evidence>
<dbReference type="PROSITE" id="PS52016">
    <property type="entry name" value="TONB_DEPENDENT_REC_3"/>
    <property type="match status" value="1"/>
</dbReference>
<dbReference type="InterPro" id="IPR036942">
    <property type="entry name" value="Beta-barrel_TonB_sf"/>
</dbReference>
<keyword evidence="7" id="KW-0406">Ion transport</keyword>
<feature type="chain" id="PRO_5047182183" evidence="14">
    <location>
        <begin position="29"/>
        <end position="789"/>
    </location>
</feature>
<keyword evidence="4" id="KW-0410">Iron transport</keyword>
<comment type="caution">
    <text evidence="17">The sequence shown here is derived from an EMBL/GenBank/DDBJ whole genome shotgun (WGS) entry which is preliminary data.</text>
</comment>
<dbReference type="SUPFAM" id="SSF56935">
    <property type="entry name" value="Porins"/>
    <property type="match status" value="1"/>
</dbReference>
<dbReference type="Pfam" id="PF00593">
    <property type="entry name" value="TonB_dep_Rec_b-barrel"/>
    <property type="match status" value="1"/>
</dbReference>
<evidence type="ECO:0000256" key="13">
    <source>
        <dbReference type="SAM" id="MobiDB-lite"/>
    </source>
</evidence>
<evidence type="ECO:0000256" key="5">
    <source>
        <dbReference type="ARBA" id="ARBA00022692"/>
    </source>
</evidence>
<evidence type="ECO:0000256" key="14">
    <source>
        <dbReference type="SAM" id="SignalP"/>
    </source>
</evidence>
<feature type="region of interest" description="Disordered" evidence="13">
    <location>
        <begin position="27"/>
        <end position="54"/>
    </location>
</feature>
<sequence>MSILHSKTILKASVAAISLGCISTPSHAQSEPAPVPSPVPAPPQTGGDTATTNGNEDIVVTATRNSQLLSKVPLSISAFSQEKMDLLGVKTIADIAALTPGVTFTQRKAIAIRGIVSNAGAGTTGIYIDETPVQIYNAGAFVTDAVPALFDLDRVEVLRGPQGTLFGSGSMGGTVRYITPQPSLTKYSVYARGEASYIDKGGPNFEGGVAVGGPIIQDKLGFRASGYYRRDGGWIDRIDRATGAIADKQANWGESYALRAALTWKPIDAVELTPAIFHQYRYTNTSQGFPVTTGDGASASWEGFSDPSHGIFRSGARIPTPGRDRSTLYSLTTKIELGTAELIGSTAYYERKNHNITDSSTYDSFFLGATITPTSVNIPGFGDWDSYDEIYTTQRSFSQEVRIQSGRQQSFRWVAGIFYEHNKQFNTESFHTPSLDALIGAPSTVRGDLGFFGSIDSKNSQIAGFAQFDYDVTDRITLTAGIRKAQLKYSFNGENDGFYNGGLTSASGNTKDSPWTPKFGAQFKVDENNLFYANVAKGFRTGGANAPIADTVCRNDLAASGFASAPPTYGSDSVWNYEVGAKNKLFGNKLQISSSVFRVDWSQIQSRLFLPCGFFIVANLGKAKSQGFDVQLSARVADHLTLGANVGYNDAKYTQTLATSLPGVNLVTKGDKLPISPWTATVTGDFDFDLGGKSSYVHAEYRYQSGYPNLIEQNPANTTFNPNYYDRSATHLVYLRAGMRFDALDVSVFANNLLNSHTTTGRASDNGTSLFIINNLQPRVIGMTLTYRR</sequence>
<dbReference type="InterPro" id="IPR000531">
    <property type="entry name" value="Beta-barrel_TonB"/>
</dbReference>
<accession>A0ABU9YBQ9</accession>
<gene>
    <name evidence="17" type="ORF">ABC974_26740</name>
</gene>
<evidence type="ECO:0000256" key="2">
    <source>
        <dbReference type="ARBA" id="ARBA00022448"/>
    </source>
</evidence>
<evidence type="ECO:0000256" key="11">
    <source>
        <dbReference type="PROSITE-ProRule" id="PRU01360"/>
    </source>
</evidence>
<reference evidence="17 18" key="1">
    <citation type="submission" date="2024-05" db="EMBL/GenBank/DDBJ databases">
        <authorList>
            <person name="Liu Q."/>
            <person name="Xin Y.-H."/>
        </authorList>
    </citation>
    <scope>NUCLEOTIDE SEQUENCE [LARGE SCALE GENOMIC DNA]</scope>
    <source>
        <strain evidence="17 18">CGMCC 1.10181</strain>
    </source>
</reference>
<keyword evidence="6" id="KW-0408">Iron</keyword>
<keyword evidence="2 11" id="KW-0813">Transport</keyword>
<dbReference type="InterPro" id="IPR039426">
    <property type="entry name" value="TonB-dep_rcpt-like"/>
</dbReference>
<keyword evidence="14" id="KW-0732">Signal</keyword>
<protein>
    <submittedName>
        <fullName evidence="17">TonB-dependent receptor</fullName>
    </submittedName>
</protein>
<feature type="domain" description="TonB-dependent receptor-like beta-barrel" evidence="15">
    <location>
        <begin position="277"/>
        <end position="753"/>
    </location>
</feature>
<evidence type="ECO:0000256" key="6">
    <source>
        <dbReference type="ARBA" id="ARBA00023004"/>
    </source>
</evidence>
<evidence type="ECO:0000313" key="18">
    <source>
        <dbReference type="Proteomes" id="UP001419910"/>
    </source>
</evidence>
<evidence type="ECO:0000256" key="12">
    <source>
        <dbReference type="RuleBase" id="RU003357"/>
    </source>
</evidence>
<evidence type="ECO:0000313" key="17">
    <source>
        <dbReference type="EMBL" id="MEN2793250.1"/>
    </source>
</evidence>
<comment type="similarity">
    <text evidence="11 12">Belongs to the TonB-dependent receptor family.</text>
</comment>
<dbReference type="PANTHER" id="PTHR32552">
    <property type="entry name" value="FERRICHROME IRON RECEPTOR-RELATED"/>
    <property type="match status" value="1"/>
</dbReference>
<feature type="domain" description="TonB-dependent receptor plug" evidence="16">
    <location>
        <begin position="70"/>
        <end position="174"/>
    </location>
</feature>
<evidence type="ECO:0000256" key="3">
    <source>
        <dbReference type="ARBA" id="ARBA00022452"/>
    </source>
</evidence>
<dbReference type="InterPro" id="IPR012910">
    <property type="entry name" value="Plug_dom"/>
</dbReference>
<proteinExistence type="inferred from homology"/>
<keyword evidence="18" id="KW-1185">Reference proteome</keyword>
<evidence type="ECO:0000259" key="16">
    <source>
        <dbReference type="Pfam" id="PF07715"/>
    </source>
</evidence>
<feature type="signal peptide" evidence="14">
    <location>
        <begin position="1"/>
        <end position="28"/>
    </location>
</feature>
<evidence type="ECO:0000256" key="10">
    <source>
        <dbReference type="ARBA" id="ARBA00023237"/>
    </source>
</evidence>
<dbReference type="EMBL" id="JBDIME010000042">
    <property type="protein sequence ID" value="MEN2793250.1"/>
    <property type="molecule type" value="Genomic_DNA"/>
</dbReference>
<keyword evidence="3 11" id="KW-1134">Transmembrane beta strand</keyword>
<dbReference type="PANTHER" id="PTHR32552:SF81">
    <property type="entry name" value="TONB-DEPENDENT OUTER MEMBRANE RECEPTOR"/>
    <property type="match status" value="1"/>
</dbReference>
<comment type="subcellular location">
    <subcellularLocation>
        <location evidence="1 11">Cell outer membrane</location>
        <topology evidence="1 11">Multi-pass membrane protein</topology>
    </subcellularLocation>
</comment>
<dbReference type="Gene3D" id="2.40.170.20">
    <property type="entry name" value="TonB-dependent receptor, beta-barrel domain"/>
    <property type="match status" value="1"/>
</dbReference>
<evidence type="ECO:0000256" key="9">
    <source>
        <dbReference type="ARBA" id="ARBA00023136"/>
    </source>
</evidence>
<dbReference type="Pfam" id="PF07715">
    <property type="entry name" value="Plug"/>
    <property type="match status" value="1"/>
</dbReference>
<name>A0ABU9YBQ9_9SPHN</name>
<evidence type="ECO:0000259" key="15">
    <source>
        <dbReference type="Pfam" id="PF00593"/>
    </source>
</evidence>
<evidence type="ECO:0000256" key="4">
    <source>
        <dbReference type="ARBA" id="ARBA00022496"/>
    </source>
</evidence>
<keyword evidence="9 11" id="KW-0472">Membrane</keyword>
<dbReference type="Proteomes" id="UP001419910">
    <property type="component" value="Unassembled WGS sequence"/>
</dbReference>
<keyword evidence="17" id="KW-0675">Receptor</keyword>
<evidence type="ECO:0000256" key="7">
    <source>
        <dbReference type="ARBA" id="ARBA00023065"/>
    </source>
</evidence>
<dbReference type="RefSeq" id="WP_343892207.1">
    <property type="nucleotide sequence ID" value="NZ_BAAAEH010000053.1"/>
</dbReference>
<keyword evidence="8 12" id="KW-0798">TonB box</keyword>
<keyword evidence="5 11" id="KW-0812">Transmembrane</keyword>
<keyword evidence="10 11" id="KW-0998">Cell outer membrane</keyword>